<keyword evidence="7 9" id="KW-0811">Translocation</keyword>
<organism evidence="11 12">
    <name type="scientific">Engelhardtia mirabilis</name>
    <dbReference type="NCBI Taxonomy" id="2528011"/>
    <lineage>
        <taxon>Bacteria</taxon>
        <taxon>Pseudomonadati</taxon>
        <taxon>Planctomycetota</taxon>
        <taxon>Planctomycetia</taxon>
        <taxon>Planctomycetia incertae sedis</taxon>
        <taxon>Engelhardtia</taxon>
    </lineage>
</organism>
<evidence type="ECO:0000256" key="5">
    <source>
        <dbReference type="ARBA" id="ARBA00022927"/>
    </source>
</evidence>
<comment type="similarity">
    <text evidence="9">Belongs to the TatA/E family.</text>
</comment>
<dbReference type="Proteomes" id="UP000316921">
    <property type="component" value="Chromosome"/>
</dbReference>
<evidence type="ECO:0000256" key="8">
    <source>
        <dbReference type="ARBA" id="ARBA00023136"/>
    </source>
</evidence>
<evidence type="ECO:0000256" key="1">
    <source>
        <dbReference type="ARBA" id="ARBA00004162"/>
    </source>
</evidence>
<keyword evidence="3 9" id="KW-1003">Cell membrane</keyword>
<dbReference type="GO" id="GO:0043953">
    <property type="term" value="P:protein transport by the Tat complex"/>
    <property type="evidence" value="ECO:0007669"/>
    <property type="project" value="UniProtKB-UniRule"/>
</dbReference>
<evidence type="ECO:0000256" key="6">
    <source>
        <dbReference type="ARBA" id="ARBA00022989"/>
    </source>
</evidence>
<evidence type="ECO:0000313" key="11">
    <source>
        <dbReference type="EMBL" id="QDU67180.1"/>
    </source>
</evidence>
<dbReference type="Pfam" id="PF02416">
    <property type="entry name" value="TatA_B_E"/>
    <property type="match status" value="1"/>
</dbReference>
<accession>A0A518BJM5</accession>
<keyword evidence="5 9" id="KW-0653">Protein transport</keyword>
<evidence type="ECO:0000256" key="3">
    <source>
        <dbReference type="ARBA" id="ARBA00022475"/>
    </source>
</evidence>
<gene>
    <name evidence="11" type="primary">tatAy</name>
    <name evidence="9" type="synonym">tatA</name>
    <name evidence="11" type="ORF">Pla133_22580</name>
</gene>
<comment type="subcellular location">
    <subcellularLocation>
        <location evidence="1 9">Cell membrane</location>
        <topology evidence="1 9">Single-pass membrane protein</topology>
    </subcellularLocation>
</comment>
<keyword evidence="2 9" id="KW-0813">Transport</keyword>
<dbReference type="InterPro" id="IPR003369">
    <property type="entry name" value="TatA/B/E"/>
</dbReference>
<dbReference type="Gene3D" id="1.20.5.3310">
    <property type="match status" value="1"/>
</dbReference>
<keyword evidence="6 9" id="KW-1133">Transmembrane helix</keyword>
<proteinExistence type="inferred from homology"/>
<protein>
    <recommendedName>
        <fullName evidence="9">Sec-independent protein translocase protein TatA</fullName>
    </recommendedName>
</protein>
<dbReference type="EMBL" id="CP036287">
    <property type="protein sequence ID" value="QDU67180.1"/>
    <property type="molecule type" value="Genomic_DNA"/>
</dbReference>
<keyword evidence="12" id="KW-1185">Reference proteome</keyword>
<dbReference type="RefSeq" id="WP_419192367.1">
    <property type="nucleotide sequence ID" value="NZ_CP036287.1"/>
</dbReference>
<dbReference type="PANTHER" id="PTHR42982:SF1">
    <property type="entry name" value="SEC-INDEPENDENT PROTEIN TRANSLOCASE PROTEIN TATA"/>
    <property type="match status" value="1"/>
</dbReference>
<evidence type="ECO:0000256" key="4">
    <source>
        <dbReference type="ARBA" id="ARBA00022692"/>
    </source>
</evidence>
<sequence>MTHIAAGTIAAITPFVGSPYLAMPGPTELWIVLGVVLLIFGGRKLPELARAAGSSITQFKRGLKEEESAEPIEGPAGKAEKETT</sequence>
<comment type="function">
    <text evidence="9">Part of the twin-arginine translocation (Tat) system that transports large folded proteins containing a characteristic twin-arginine motif in their signal peptide across membranes. TatA could form the protein-conducting channel of the Tat system.</text>
</comment>
<name>A0A518BJM5_9BACT</name>
<evidence type="ECO:0000256" key="9">
    <source>
        <dbReference type="HAMAP-Rule" id="MF_00236"/>
    </source>
</evidence>
<keyword evidence="8 9" id="KW-0472">Membrane</keyword>
<comment type="subunit">
    <text evidence="9">Forms a complex with TatC.</text>
</comment>
<keyword evidence="4 9" id="KW-0812">Transmembrane</keyword>
<evidence type="ECO:0000256" key="7">
    <source>
        <dbReference type="ARBA" id="ARBA00023010"/>
    </source>
</evidence>
<dbReference type="NCBIfam" id="TIGR01411">
    <property type="entry name" value="tatAE"/>
    <property type="match status" value="1"/>
</dbReference>
<evidence type="ECO:0000256" key="2">
    <source>
        <dbReference type="ARBA" id="ARBA00022448"/>
    </source>
</evidence>
<dbReference type="KEGG" id="pbap:Pla133_22580"/>
<evidence type="ECO:0000256" key="10">
    <source>
        <dbReference type="SAM" id="MobiDB-lite"/>
    </source>
</evidence>
<evidence type="ECO:0000313" key="12">
    <source>
        <dbReference type="Proteomes" id="UP000316921"/>
    </source>
</evidence>
<dbReference type="InterPro" id="IPR006312">
    <property type="entry name" value="TatA/E"/>
</dbReference>
<feature type="region of interest" description="Disordered" evidence="10">
    <location>
        <begin position="62"/>
        <end position="84"/>
    </location>
</feature>
<dbReference type="PANTHER" id="PTHR42982">
    <property type="entry name" value="SEC-INDEPENDENT PROTEIN TRANSLOCASE PROTEIN TATA"/>
    <property type="match status" value="1"/>
</dbReference>
<reference evidence="11 12" key="1">
    <citation type="submission" date="2019-02" db="EMBL/GenBank/DDBJ databases">
        <title>Deep-cultivation of Planctomycetes and their phenomic and genomic characterization uncovers novel biology.</title>
        <authorList>
            <person name="Wiegand S."/>
            <person name="Jogler M."/>
            <person name="Boedeker C."/>
            <person name="Pinto D."/>
            <person name="Vollmers J."/>
            <person name="Rivas-Marin E."/>
            <person name="Kohn T."/>
            <person name="Peeters S.H."/>
            <person name="Heuer A."/>
            <person name="Rast P."/>
            <person name="Oberbeckmann S."/>
            <person name="Bunk B."/>
            <person name="Jeske O."/>
            <person name="Meyerdierks A."/>
            <person name="Storesund J.E."/>
            <person name="Kallscheuer N."/>
            <person name="Luecker S."/>
            <person name="Lage O.M."/>
            <person name="Pohl T."/>
            <person name="Merkel B.J."/>
            <person name="Hornburger P."/>
            <person name="Mueller R.-W."/>
            <person name="Bruemmer F."/>
            <person name="Labrenz M."/>
            <person name="Spormann A.M."/>
            <person name="Op den Camp H."/>
            <person name="Overmann J."/>
            <person name="Amann R."/>
            <person name="Jetten M.S.M."/>
            <person name="Mascher T."/>
            <person name="Medema M.H."/>
            <person name="Devos D.P."/>
            <person name="Kaster A.-K."/>
            <person name="Ovreas L."/>
            <person name="Rohde M."/>
            <person name="Galperin M.Y."/>
            <person name="Jogler C."/>
        </authorList>
    </citation>
    <scope>NUCLEOTIDE SEQUENCE [LARGE SCALE GENOMIC DNA]</scope>
    <source>
        <strain evidence="11 12">Pla133</strain>
    </source>
</reference>
<dbReference type="GO" id="GO:0008320">
    <property type="term" value="F:protein transmembrane transporter activity"/>
    <property type="evidence" value="ECO:0007669"/>
    <property type="project" value="UniProtKB-UniRule"/>
</dbReference>
<feature type="transmembrane region" description="Helical" evidence="9">
    <location>
        <begin position="20"/>
        <end position="40"/>
    </location>
</feature>
<dbReference type="AlphaFoldDB" id="A0A518BJM5"/>
<dbReference type="GO" id="GO:0033281">
    <property type="term" value="C:TAT protein transport complex"/>
    <property type="evidence" value="ECO:0007669"/>
    <property type="project" value="UniProtKB-UniRule"/>
</dbReference>
<dbReference type="HAMAP" id="MF_00236">
    <property type="entry name" value="TatA_E"/>
    <property type="match status" value="1"/>
</dbReference>